<evidence type="ECO:0000256" key="5">
    <source>
        <dbReference type="ARBA" id="ARBA00022963"/>
    </source>
</evidence>
<dbReference type="PROSITE" id="PS50035">
    <property type="entry name" value="PLD"/>
    <property type="match status" value="1"/>
</dbReference>
<evidence type="ECO:0000259" key="8">
    <source>
        <dbReference type="PROSITE" id="PS50035"/>
    </source>
</evidence>
<gene>
    <name evidence="9" type="ORF">BSU04_10855</name>
</gene>
<proteinExistence type="inferred from homology"/>
<evidence type="ECO:0000256" key="3">
    <source>
        <dbReference type="ARBA" id="ARBA00012027"/>
    </source>
</evidence>
<dbReference type="InterPro" id="IPR051406">
    <property type="entry name" value="PLD_domain"/>
</dbReference>
<dbReference type="PANTHER" id="PTHR43856:SF1">
    <property type="entry name" value="MITOCHONDRIAL CARDIOLIPIN HYDROLASE"/>
    <property type="match status" value="1"/>
</dbReference>
<dbReference type="EMBL" id="MTHB01000057">
    <property type="protein sequence ID" value="OXC78621.1"/>
    <property type="molecule type" value="Genomic_DNA"/>
</dbReference>
<keyword evidence="9" id="KW-0255">Endonuclease</keyword>
<comment type="caution">
    <text evidence="9">The sequence shown here is derived from an EMBL/GenBank/DDBJ whole genome shotgun (WGS) entry which is preliminary data.</text>
</comment>
<feature type="domain" description="PLD phosphodiesterase" evidence="8">
    <location>
        <begin position="135"/>
        <end position="162"/>
    </location>
</feature>
<dbReference type="Gene3D" id="3.30.870.10">
    <property type="entry name" value="Endonuclease Chain A"/>
    <property type="match status" value="1"/>
</dbReference>
<dbReference type="InterPro" id="IPR025202">
    <property type="entry name" value="PLD-like_dom"/>
</dbReference>
<dbReference type="GO" id="GO:0004630">
    <property type="term" value="F:phospholipase D activity"/>
    <property type="evidence" value="ECO:0007669"/>
    <property type="project" value="UniProtKB-EC"/>
</dbReference>
<evidence type="ECO:0000256" key="4">
    <source>
        <dbReference type="ARBA" id="ARBA00022801"/>
    </source>
</evidence>
<accession>A0A226X5A8</accession>
<evidence type="ECO:0000313" key="10">
    <source>
        <dbReference type="Proteomes" id="UP000214720"/>
    </source>
</evidence>
<comment type="catalytic activity">
    <reaction evidence="1">
        <text>a 1,2-diacyl-sn-glycero-3-phosphocholine + H2O = a 1,2-diacyl-sn-glycero-3-phosphate + choline + H(+)</text>
        <dbReference type="Rhea" id="RHEA:14445"/>
        <dbReference type="ChEBI" id="CHEBI:15354"/>
        <dbReference type="ChEBI" id="CHEBI:15377"/>
        <dbReference type="ChEBI" id="CHEBI:15378"/>
        <dbReference type="ChEBI" id="CHEBI:57643"/>
        <dbReference type="ChEBI" id="CHEBI:58608"/>
        <dbReference type="EC" id="3.1.4.4"/>
    </reaction>
</comment>
<dbReference type="SUPFAM" id="SSF56024">
    <property type="entry name" value="Phospholipase D/nuclease"/>
    <property type="match status" value="1"/>
</dbReference>
<feature type="chain" id="PRO_5013076244" description="phospholipase D" evidence="7">
    <location>
        <begin position="23"/>
        <end position="201"/>
    </location>
</feature>
<dbReference type="Pfam" id="PF13091">
    <property type="entry name" value="PLDc_2"/>
    <property type="match status" value="1"/>
</dbReference>
<evidence type="ECO:0000256" key="7">
    <source>
        <dbReference type="SAM" id="SignalP"/>
    </source>
</evidence>
<keyword evidence="9" id="KW-0540">Nuclease</keyword>
<dbReference type="Proteomes" id="UP000214720">
    <property type="component" value="Unassembled WGS sequence"/>
</dbReference>
<reference evidence="10" key="1">
    <citation type="submission" date="2017-01" db="EMBL/GenBank/DDBJ databases">
        <title>Genome Analysis of Deinococcus marmoris KOPRI26562.</title>
        <authorList>
            <person name="Kim J.H."/>
            <person name="Oh H.-M."/>
        </authorList>
    </citation>
    <scope>NUCLEOTIDE SEQUENCE [LARGE SCALE GENOMIC DNA]</scope>
    <source>
        <strain evidence="10">PAMC 26633</strain>
    </source>
</reference>
<keyword evidence="5" id="KW-0442">Lipid degradation</keyword>
<dbReference type="RefSeq" id="WP_089160518.1">
    <property type="nucleotide sequence ID" value="NZ_MTHB01000057.1"/>
</dbReference>
<dbReference type="OrthoDB" id="5294698at2"/>
<dbReference type="InterPro" id="IPR001736">
    <property type="entry name" value="PLipase_D/transphosphatidylase"/>
</dbReference>
<dbReference type="CDD" id="cd09170">
    <property type="entry name" value="PLDc_Nuc"/>
    <property type="match status" value="1"/>
</dbReference>
<feature type="signal peptide" evidence="7">
    <location>
        <begin position="1"/>
        <end position="22"/>
    </location>
</feature>
<keyword evidence="7" id="KW-0732">Signal</keyword>
<keyword evidence="6" id="KW-0443">Lipid metabolism</keyword>
<dbReference type="AlphaFoldDB" id="A0A226X5A8"/>
<dbReference type="GO" id="GO:0016042">
    <property type="term" value="P:lipid catabolic process"/>
    <property type="evidence" value="ECO:0007669"/>
    <property type="project" value="UniProtKB-KW"/>
</dbReference>
<evidence type="ECO:0000256" key="6">
    <source>
        <dbReference type="ARBA" id="ARBA00023098"/>
    </source>
</evidence>
<comment type="similarity">
    <text evidence="2">Belongs to the phospholipase D family.</text>
</comment>
<evidence type="ECO:0000256" key="1">
    <source>
        <dbReference type="ARBA" id="ARBA00000798"/>
    </source>
</evidence>
<evidence type="ECO:0000313" key="9">
    <source>
        <dbReference type="EMBL" id="OXC78621.1"/>
    </source>
</evidence>
<protein>
    <recommendedName>
        <fullName evidence="3">phospholipase D</fullName>
        <ecNumber evidence="3">3.1.4.4</ecNumber>
    </recommendedName>
</protein>
<keyword evidence="4" id="KW-0378">Hydrolase</keyword>
<dbReference type="GO" id="GO:0006793">
    <property type="term" value="P:phosphorus metabolic process"/>
    <property type="evidence" value="ECO:0007669"/>
    <property type="project" value="UniProtKB-ARBA"/>
</dbReference>
<dbReference type="PANTHER" id="PTHR43856">
    <property type="entry name" value="CARDIOLIPIN HYDROLASE"/>
    <property type="match status" value="1"/>
</dbReference>
<organism evidence="9 10">
    <name type="scientific">Caballeronia sordidicola</name>
    <name type="common">Burkholderia sordidicola</name>
    <dbReference type="NCBI Taxonomy" id="196367"/>
    <lineage>
        <taxon>Bacteria</taxon>
        <taxon>Pseudomonadati</taxon>
        <taxon>Pseudomonadota</taxon>
        <taxon>Betaproteobacteria</taxon>
        <taxon>Burkholderiales</taxon>
        <taxon>Burkholderiaceae</taxon>
        <taxon>Caballeronia</taxon>
    </lineage>
</organism>
<dbReference type="EC" id="3.1.4.4" evidence="3"/>
<sequence length="201" mass="21664">MRSNLLCASLALALLSPLAAHAGLLGSWIGEATTNRPAASTTGSCRPEAGFSPEGSASRLVDRAIDHAQHSIRLAAYSFTSADVVRHLIDAKQRGVDVAVIVDEKTNLVEDRSGRARAALNLLVNAGIPTRTINVYLSFHDKSMVIDGKDVETGSFNFSGAAATKNSENALVLWDCPVMAEPYLEHWQSRWPQASDFHSTY</sequence>
<dbReference type="GO" id="GO:0016891">
    <property type="term" value="F:RNA endonuclease activity producing 5'-phosphomonoesters, hydrolytic mechanism"/>
    <property type="evidence" value="ECO:0007669"/>
    <property type="project" value="TreeGrafter"/>
</dbReference>
<evidence type="ECO:0000256" key="2">
    <source>
        <dbReference type="ARBA" id="ARBA00008664"/>
    </source>
</evidence>
<name>A0A226X5A8_CABSO</name>